<evidence type="ECO:0000259" key="2">
    <source>
        <dbReference type="Pfam" id="PF03795"/>
    </source>
</evidence>
<dbReference type="OrthoDB" id="668782at2"/>
<protein>
    <submittedName>
        <fullName evidence="3">Uncharacterized conserved protein</fullName>
    </submittedName>
</protein>
<dbReference type="Gene3D" id="3.30.70.1060">
    <property type="entry name" value="Dimeric alpha+beta barrel"/>
    <property type="match status" value="1"/>
</dbReference>
<dbReference type="Proteomes" id="UP000219482">
    <property type="component" value="Unassembled WGS sequence"/>
</dbReference>
<name>A0A286GV26_9ACTN</name>
<dbReference type="AlphaFoldDB" id="A0A286GV26"/>
<dbReference type="InterPro" id="IPR005545">
    <property type="entry name" value="YCII"/>
</dbReference>
<dbReference type="RefSeq" id="WP_097183958.1">
    <property type="nucleotide sequence ID" value="NZ_OCNK01000002.1"/>
</dbReference>
<evidence type="ECO:0000313" key="4">
    <source>
        <dbReference type="Proteomes" id="UP000219482"/>
    </source>
</evidence>
<organism evidence="3 4">
    <name type="scientific">Blastococcus haudaquaticus</name>
    <dbReference type="NCBI Taxonomy" id="1938745"/>
    <lineage>
        <taxon>Bacteria</taxon>
        <taxon>Bacillati</taxon>
        <taxon>Actinomycetota</taxon>
        <taxon>Actinomycetes</taxon>
        <taxon>Geodermatophilales</taxon>
        <taxon>Geodermatophilaceae</taxon>
        <taxon>Blastococcus</taxon>
    </lineage>
</organism>
<dbReference type="EMBL" id="OCNK01000002">
    <property type="protein sequence ID" value="SOD99385.1"/>
    <property type="molecule type" value="Genomic_DNA"/>
</dbReference>
<dbReference type="SUPFAM" id="SSF54909">
    <property type="entry name" value="Dimeric alpha+beta barrel"/>
    <property type="match status" value="1"/>
</dbReference>
<sequence>MRFMVIVKATEDSEKGTMPSTDMLEAMGAYNEELVKAGVMLDGDGLRPSKHGARVQFDSDGNATVVDGPFAETKELVSGYWVFEVSSREEAIEWARKAPFRGGELEIRPFSTAEDFGEAFTEELQAKENALRETTAQRAE</sequence>
<evidence type="ECO:0000313" key="3">
    <source>
        <dbReference type="EMBL" id="SOD99385.1"/>
    </source>
</evidence>
<gene>
    <name evidence="3" type="ORF">SAMN06272739_2286</name>
</gene>
<keyword evidence="4" id="KW-1185">Reference proteome</keyword>
<dbReference type="InterPro" id="IPR011008">
    <property type="entry name" value="Dimeric_a/b-barrel"/>
</dbReference>
<reference evidence="4" key="1">
    <citation type="submission" date="2017-09" db="EMBL/GenBank/DDBJ databases">
        <authorList>
            <person name="Varghese N."/>
            <person name="Submissions S."/>
        </authorList>
    </citation>
    <scope>NUCLEOTIDE SEQUENCE [LARGE SCALE GENOMIC DNA]</scope>
    <source>
        <strain evidence="4">DSM 44270</strain>
    </source>
</reference>
<comment type="similarity">
    <text evidence="1">Belongs to the YciI family.</text>
</comment>
<feature type="domain" description="YCII-related" evidence="2">
    <location>
        <begin position="1"/>
        <end position="108"/>
    </location>
</feature>
<dbReference type="Pfam" id="PF03795">
    <property type="entry name" value="YCII"/>
    <property type="match status" value="1"/>
</dbReference>
<evidence type="ECO:0000256" key="1">
    <source>
        <dbReference type="ARBA" id="ARBA00007689"/>
    </source>
</evidence>
<proteinExistence type="inferred from homology"/>
<dbReference type="PANTHER" id="PTHR35174:SF4">
    <property type="entry name" value="BLL7163 PROTEIN"/>
    <property type="match status" value="1"/>
</dbReference>
<dbReference type="PANTHER" id="PTHR35174">
    <property type="entry name" value="BLL7171 PROTEIN-RELATED"/>
    <property type="match status" value="1"/>
</dbReference>
<accession>A0A286GV26</accession>